<dbReference type="EC" id="2.3.-.-" evidence="2"/>
<evidence type="ECO:0000313" key="3">
    <source>
        <dbReference type="Proteomes" id="UP001589667"/>
    </source>
</evidence>
<dbReference type="PANTHER" id="PTHR43792">
    <property type="entry name" value="GNAT FAMILY, PUTATIVE (AFU_ORTHOLOGUE AFUA_3G00765)-RELATED-RELATED"/>
    <property type="match status" value="1"/>
</dbReference>
<dbReference type="SUPFAM" id="SSF55729">
    <property type="entry name" value="Acyl-CoA N-acyltransferases (Nat)"/>
    <property type="match status" value="1"/>
</dbReference>
<evidence type="ECO:0000259" key="1">
    <source>
        <dbReference type="PROSITE" id="PS51186"/>
    </source>
</evidence>
<keyword evidence="3" id="KW-1185">Reference proteome</keyword>
<dbReference type="RefSeq" id="WP_170296205.1">
    <property type="nucleotide sequence ID" value="NZ_BAAANI010000007.1"/>
</dbReference>
<accession>A0ABV5SNW5</accession>
<dbReference type="PROSITE" id="PS51186">
    <property type="entry name" value="GNAT"/>
    <property type="match status" value="1"/>
</dbReference>
<gene>
    <name evidence="2" type="ORF">ACFFQV_06855</name>
</gene>
<keyword evidence="2" id="KW-0808">Transferase</keyword>
<dbReference type="EMBL" id="JBHMBL010000001">
    <property type="protein sequence ID" value="MFB9642008.1"/>
    <property type="molecule type" value="Genomic_DNA"/>
</dbReference>
<dbReference type="InterPro" id="IPR000182">
    <property type="entry name" value="GNAT_dom"/>
</dbReference>
<keyword evidence="2" id="KW-0012">Acyltransferase</keyword>
<dbReference type="InterPro" id="IPR016181">
    <property type="entry name" value="Acyl_CoA_acyltransferase"/>
</dbReference>
<sequence>MTRAASRGRGAVALRTERLRLTPLVEADLDAVHAIYGDPGTWLHLPDGRHRDLATTAAMLERSMVSWRTAGVGSWVVRRSEAEARRIGTSPDEVIGTAAATALDSGLLNLGYRFVPSAWGSGYASEAAAAVLDAAGSSAPDRAVTARVLIGNPASIRVLDRLGLVLRWSGGDAELDPTASGDAQGMQALARRIYADRPLDDEQLRALIALG</sequence>
<dbReference type="GO" id="GO:0016746">
    <property type="term" value="F:acyltransferase activity"/>
    <property type="evidence" value="ECO:0007669"/>
    <property type="project" value="UniProtKB-KW"/>
</dbReference>
<reference evidence="2 3" key="1">
    <citation type="submission" date="2024-09" db="EMBL/GenBank/DDBJ databases">
        <authorList>
            <person name="Sun Q."/>
            <person name="Mori K."/>
        </authorList>
    </citation>
    <scope>NUCLEOTIDE SEQUENCE [LARGE SCALE GENOMIC DNA]</scope>
    <source>
        <strain evidence="2 3">JCM 14321</strain>
    </source>
</reference>
<protein>
    <submittedName>
        <fullName evidence="2">GNAT family N-acetyltransferase</fullName>
        <ecNumber evidence="2">2.3.-.-</ecNumber>
    </submittedName>
</protein>
<dbReference type="Gene3D" id="3.40.630.30">
    <property type="match status" value="1"/>
</dbReference>
<dbReference type="Pfam" id="PF13302">
    <property type="entry name" value="Acetyltransf_3"/>
    <property type="match status" value="1"/>
</dbReference>
<dbReference type="PANTHER" id="PTHR43792:SF13">
    <property type="entry name" value="ACETYLTRANSFERASE"/>
    <property type="match status" value="1"/>
</dbReference>
<feature type="domain" description="N-acetyltransferase" evidence="1">
    <location>
        <begin position="43"/>
        <end position="191"/>
    </location>
</feature>
<dbReference type="Proteomes" id="UP001589667">
    <property type="component" value="Unassembled WGS sequence"/>
</dbReference>
<proteinExistence type="predicted"/>
<comment type="caution">
    <text evidence="2">The sequence shown here is derived from an EMBL/GenBank/DDBJ whole genome shotgun (WGS) entry which is preliminary data.</text>
</comment>
<evidence type="ECO:0000313" key="2">
    <source>
        <dbReference type="EMBL" id="MFB9642008.1"/>
    </source>
</evidence>
<dbReference type="InterPro" id="IPR051531">
    <property type="entry name" value="N-acetyltransferase"/>
</dbReference>
<organism evidence="2 3">
    <name type="scientific">Agromyces lapidis</name>
    <dbReference type="NCBI Taxonomy" id="279574"/>
    <lineage>
        <taxon>Bacteria</taxon>
        <taxon>Bacillati</taxon>
        <taxon>Actinomycetota</taxon>
        <taxon>Actinomycetes</taxon>
        <taxon>Micrococcales</taxon>
        <taxon>Microbacteriaceae</taxon>
        <taxon>Agromyces</taxon>
    </lineage>
</organism>
<name>A0ABV5SNW5_9MICO</name>